<dbReference type="EMBL" id="JADFFL010000001">
    <property type="protein sequence ID" value="MBE9660493.1"/>
    <property type="molecule type" value="Genomic_DNA"/>
</dbReference>
<evidence type="ECO:0000313" key="3">
    <source>
        <dbReference type="Proteomes" id="UP000622475"/>
    </source>
</evidence>
<evidence type="ECO:0000256" key="1">
    <source>
        <dbReference type="SAM" id="MobiDB-lite"/>
    </source>
</evidence>
<accession>A0A929KU81</accession>
<sequence>MRTPNKNAEPKISTSNEPIPRQRATDGETASTDHFTQLLEQEVSKAIRDKGYTSEDLDNLLNAES</sequence>
<dbReference type="RefSeq" id="WP_194109692.1">
    <property type="nucleotide sequence ID" value="NZ_JADFFL010000001.1"/>
</dbReference>
<proteinExistence type="predicted"/>
<comment type="caution">
    <text evidence="2">The sequence shown here is derived from an EMBL/GenBank/DDBJ whole genome shotgun (WGS) entry which is preliminary data.</text>
</comment>
<dbReference type="Proteomes" id="UP000622475">
    <property type="component" value="Unassembled WGS sequence"/>
</dbReference>
<organism evidence="2 3">
    <name type="scientific">Mucilaginibacter myungsuensis</name>
    <dbReference type="NCBI Taxonomy" id="649104"/>
    <lineage>
        <taxon>Bacteria</taxon>
        <taxon>Pseudomonadati</taxon>
        <taxon>Bacteroidota</taxon>
        <taxon>Sphingobacteriia</taxon>
        <taxon>Sphingobacteriales</taxon>
        <taxon>Sphingobacteriaceae</taxon>
        <taxon>Mucilaginibacter</taxon>
    </lineage>
</organism>
<name>A0A929KU81_9SPHI</name>
<feature type="region of interest" description="Disordered" evidence="1">
    <location>
        <begin position="1"/>
        <end position="33"/>
    </location>
</feature>
<feature type="compositionally biased region" description="Polar residues" evidence="1">
    <location>
        <begin position="1"/>
        <end position="17"/>
    </location>
</feature>
<protein>
    <submittedName>
        <fullName evidence="2">Uncharacterized protein</fullName>
    </submittedName>
</protein>
<keyword evidence="3" id="KW-1185">Reference proteome</keyword>
<reference evidence="2" key="1">
    <citation type="submission" date="2020-10" db="EMBL/GenBank/DDBJ databases">
        <title>Mucilaginibacter mali sp. nov., isolated from rhizosphere soil of apple orchard.</title>
        <authorList>
            <person name="Lee J.-S."/>
            <person name="Kim H.S."/>
            <person name="Kim J.-S."/>
        </authorList>
    </citation>
    <scope>NUCLEOTIDE SEQUENCE</scope>
    <source>
        <strain evidence="2">KCTC 22746</strain>
    </source>
</reference>
<gene>
    <name evidence="2" type="ORF">IRJ16_01220</name>
</gene>
<dbReference type="AlphaFoldDB" id="A0A929KU81"/>
<evidence type="ECO:0000313" key="2">
    <source>
        <dbReference type="EMBL" id="MBE9660493.1"/>
    </source>
</evidence>